<reference evidence="1" key="1">
    <citation type="submission" date="2019-08" db="EMBL/GenBank/DDBJ databases">
        <authorList>
            <person name="Kucharzyk K."/>
            <person name="Murdoch R.W."/>
            <person name="Higgins S."/>
            <person name="Loffler F."/>
        </authorList>
    </citation>
    <scope>NUCLEOTIDE SEQUENCE</scope>
</reference>
<evidence type="ECO:0000313" key="1">
    <source>
        <dbReference type="EMBL" id="MPM62080.1"/>
    </source>
</evidence>
<gene>
    <name evidence="1" type="ORF">SDC9_108946</name>
</gene>
<accession>A0A645B9D5</accession>
<comment type="caution">
    <text evidence="1">The sequence shown here is derived from an EMBL/GenBank/DDBJ whole genome shotgun (WGS) entry which is preliminary data.</text>
</comment>
<dbReference type="EMBL" id="VSSQ01018677">
    <property type="protein sequence ID" value="MPM62080.1"/>
    <property type="molecule type" value="Genomic_DNA"/>
</dbReference>
<name>A0A645B9D5_9ZZZZ</name>
<proteinExistence type="predicted"/>
<protein>
    <submittedName>
        <fullName evidence="1">Uncharacterized protein</fullName>
    </submittedName>
</protein>
<organism evidence="1">
    <name type="scientific">bioreactor metagenome</name>
    <dbReference type="NCBI Taxonomy" id="1076179"/>
    <lineage>
        <taxon>unclassified sequences</taxon>
        <taxon>metagenomes</taxon>
        <taxon>ecological metagenomes</taxon>
    </lineage>
</organism>
<sequence length="153" mass="15531">MVCSGLHAGGDGRGAGRLCDCGGSCCFDGAGGHGGAGYAVHCGALCGQNFCRQRFNGLGTDSGRLFIAPCLHLGHNAICISDGDNDVPAKALGLRSVLLACRCRYGGRLRLGSRCSLFIPLDGLSGVNQVGVLNPVVLGKSLVVGPEFLGDLP</sequence>
<dbReference type="AlphaFoldDB" id="A0A645B9D5"/>